<protein>
    <submittedName>
        <fullName evidence="1">Uncharacterized protein</fullName>
    </submittedName>
</protein>
<dbReference type="Proteomes" id="UP000694564">
    <property type="component" value="Chromosome 2"/>
</dbReference>
<evidence type="ECO:0000313" key="1">
    <source>
        <dbReference type="Ensembl" id="ENSSVLP00005001129.1"/>
    </source>
</evidence>
<sequence>VKDLKVQVIYGLEFQAHALTPQTAETDAIGFLVGMQPLKYDSRIHIIGFDNENNIINKNLLGQESPVFLLW</sequence>
<reference evidence="1" key="1">
    <citation type="submission" date="2025-08" db="UniProtKB">
        <authorList>
            <consortium name="Ensembl"/>
        </authorList>
    </citation>
    <scope>IDENTIFICATION</scope>
</reference>
<dbReference type="Ensembl" id="ENSSVLT00005001257.1">
    <property type="protein sequence ID" value="ENSSVLP00005001129.1"/>
    <property type="gene ID" value="ENSSVLG00005000978.1"/>
</dbReference>
<reference evidence="1" key="2">
    <citation type="submission" date="2025-09" db="UniProtKB">
        <authorList>
            <consortium name="Ensembl"/>
        </authorList>
    </citation>
    <scope>IDENTIFICATION</scope>
</reference>
<dbReference type="AlphaFoldDB" id="A0A8D2AIB0"/>
<proteinExistence type="predicted"/>
<name>A0A8D2AIB0_SCIVU</name>
<evidence type="ECO:0000313" key="2">
    <source>
        <dbReference type="Proteomes" id="UP000694564"/>
    </source>
</evidence>
<organism evidence="1 2">
    <name type="scientific">Sciurus vulgaris</name>
    <name type="common">Eurasian red squirrel</name>
    <dbReference type="NCBI Taxonomy" id="55149"/>
    <lineage>
        <taxon>Eukaryota</taxon>
        <taxon>Metazoa</taxon>
        <taxon>Chordata</taxon>
        <taxon>Craniata</taxon>
        <taxon>Vertebrata</taxon>
        <taxon>Euteleostomi</taxon>
        <taxon>Mammalia</taxon>
        <taxon>Eutheria</taxon>
        <taxon>Euarchontoglires</taxon>
        <taxon>Glires</taxon>
        <taxon>Rodentia</taxon>
        <taxon>Sciuromorpha</taxon>
        <taxon>Sciuridae</taxon>
        <taxon>Sciurinae</taxon>
        <taxon>Sciurini</taxon>
        <taxon>Sciurus</taxon>
    </lineage>
</organism>
<keyword evidence="2" id="KW-1185">Reference proteome</keyword>
<dbReference type="OrthoDB" id="196957at2759"/>
<accession>A0A8D2AIB0</accession>